<organism evidence="1 2">
    <name type="scientific">Raoultella planticola</name>
    <name type="common">Klebsiella planticola</name>
    <dbReference type="NCBI Taxonomy" id="575"/>
    <lineage>
        <taxon>Bacteria</taxon>
        <taxon>Pseudomonadati</taxon>
        <taxon>Pseudomonadota</taxon>
        <taxon>Gammaproteobacteria</taxon>
        <taxon>Enterobacterales</taxon>
        <taxon>Enterobacteriaceae</taxon>
        <taxon>Klebsiella/Raoultella group</taxon>
        <taxon>Raoultella</taxon>
    </lineage>
</organism>
<evidence type="ECO:0000313" key="1">
    <source>
        <dbReference type="EMBL" id="VFS64741.1"/>
    </source>
</evidence>
<reference evidence="1 2" key="1">
    <citation type="submission" date="2019-03" db="EMBL/GenBank/DDBJ databases">
        <authorList>
            <consortium name="Pathogen Informatics"/>
        </authorList>
    </citation>
    <scope>NUCLEOTIDE SEQUENCE [LARGE SCALE GENOMIC DNA]</scope>
    <source>
        <strain evidence="1 2">NCTC12998</strain>
    </source>
</reference>
<dbReference type="AlphaFoldDB" id="A0A485AVP3"/>
<dbReference type="EMBL" id="CAADJE010000022">
    <property type="protein sequence ID" value="VFS64741.1"/>
    <property type="molecule type" value="Genomic_DNA"/>
</dbReference>
<accession>A0A485AVP3</accession>
<name>A0A485AVP3_RAOPL</name>
<sequence length="69" mass="8421">MTRRELHALFRHQAQERVVFRLRRIVVDMLQNLFIAVRPGYLQYFRMHFANLVFFRAQAAGHNHFAIFF</sequence>
<evidence type="ECO:0000313" key="2">
    <source>
        <dbReference type="Proteomes" id="UP000345637"/>
    </source>
</evidence>
<proteinExistence type="predicted"/>
<protein>
    <submittedName>
        <fullName evidence="1">Uncharacterized protein</fullName>
    </submittedName>
</protein>
<dbReference type="Proteomes" id="UP000345637">
    <property type="component" value="Unassembled WGS sequence"/>
</dbReference>
<gene>
    <name evidence="1" type="ORF">NCTC12998_02700</name>
</gene>